<evidence type="ECO:0000313" key="5">
    <source>
        <dbReference type="EMBL" id="MBP1040019.1"/>
    </source>
</evidence>
<dbReference type="PANTHER" id="PTHR10353">
    <property type="entry name" value="GLYCOSYL HYDROLASE"/>
    <property type="match status" value="1"/>
</dbReference>
<gene>
    <name evidence="5" type="ORF">I6N95_03235</name>
</gene>
<accession>A0A940STS9</accession>
<reference evidence="5" key="1">
    <citation type="submission" date="2020-12" db="EMBL/GenBank/DDBJ databases">
        <title>Vagococcus allomyrinae sp. nov. and Enterococcus lavae sp. nov., isolated from the larvae of Allomyrina dichotoma.</title>
        <authorList>
            <person name="Lee S.D."/>
        </authorList>
    </citation>
    <scope>NUCLEOTIDE SEQUENCE</scope>
    <source>
        <strain evidence="5">BWB3-3</strain>
    </source>
</reference>
<evidence type="ECO:0000256" key="3">
    <source>
        <dbReference type="ARBA" id="ARBA00023295"/>
    </source>
</evidence>
<dbReference type="Proteomes" id="UP000674938">
    <property type="component" value="Unassembled WGS sequence"/>
</dbReference>
<dbReference type="PROSITE" id="PS00653">
    <property type="entry name" value="GLYCOSYL_HYDROL_F1_2"/>
    <property type="match status" value="1"/>
</dbReference>
<proteinExistence type="inferred from homology"/>
<name>A0A940STS9_9ENTE</name>
<comment type="similarity">
    <text evidence="1 4">Belongs to the glycosyl hydrolase 1 family.</text>
</comment>
<dbReference type="AlphaFoldDB" id="A0A940STS9"/>
<keyword evidence="2 5" id="KW-0378">Hydrolase</keyword>
<dbReference type="FunFam" id="3.20.20.80:FF:000004">
    <property type="entry name" value="Beta-glucosidase 6-phospho-beta-glucosidase"/>
    <property type="match status" value="1"/>
</dbReference>
<dbReference type="Pfam" id="PF00232">
    <property type="entry name" value="Glyco_hydro_1"/>
    <property type="match status" value="1"/>
</dbReference>
<protein>
    <submittedName>
        <fullName evidence="5">Glycoside hydrolase family 1 protein</fullName>
    </submittedName>
</protein>
<evidence type="ECO:0000256" key="1">
    <source>
        <dbReference type="ARBA" id="ARBA00010838"/>
    </source>
</evidence>
<dbReference type="InterPro" id="IPR033132">
    <property type="entry name" value="GH_1_N_CS"/>
</dbReference>
<evidence type="ECO:0000256" key="2">
    <source>
        <dbReference type="ARBA" id="ARBA00022801"/>
    </source>
</evidence>
<dbReference type="InterPro" id="IPR017853">
    <property type="entry name" value="GH"/>
</dbReference>
<dbReference type="PRINTS" id="PR00131">
    <property type="entry name" value="GLHYDRLASE1"/>
</dbReference>
<keyword evidence="6" id="KW-1185">Reference proteome</keyword>
<evidence type="ECO:0000313" key="6">
    <source>
        <dbReference type="Proteomes" id="UP000674938"/>
    </source>
</evidence>
<dbReference type="GO" id="GO:0005829">
    <property type="term" value="C:cytosol"/>
    <property type="evidence" value="ECO:0007669"/>
    <property type="project" value="TreeGrafter"/>
</dbReference>
<dbReference type="SUPFAM" id="SSF51445">
    <property type="entry name" value="(Trans)glycosidases"/>
    <property type="match status" value="1"/>
</dbReference>
<comment type="caution">
    <text evidence="5">The sequence shown here is derived from an EMBL/GenBank/DDBJ whole genome shotgun (WGS) entry which is preliminary data.</text>
</comment>
<keyword evidence="3" id="KW-0326">Glycosidase</keyword>
<dbReference type="Gene3D" id="3.20.20.80">
    <property type="entry name" value="Glycosidases"/>
    <property type="match status" value="1"/>
</dbReference>
<dbReference type="InterPro" id="IPR001360">
    <property type="entry name" value="Glyco_hydro_1"/>
</dbReference>
<dbReference type="EMBL" id="JAEEGA010000002">
    <property type="protein sequence ID" value="MBP1040019.1"/>
    <property type="molecule type" value="Genomic_DNA"/>
</dbReference>
<dbReference type="PANTHER" id="PTHR10353:SF122">
    <property type="entry name" value="6-PHOSPHO-BETA-GLUCOSIDASE ASCB-RELATED"/>
    <property type="match status" value="1"/>
</dbReference>
<dbReference type="GO" id="GO:0016052">
    <property type="term" value="P:carbohydrate catabolic process"/>
    <property type="evidence" value="ECO:0007669"/>
    <property type="project" value="TreeGrafter"/>
</dbReference>
<sequence>MTKSQFPKDFLWGGATAANQIEGAFDLDGRGLATSDMTIFDEGDGSDFTFDVGQEALTEYLAHPERYNFPKRRGIDFYHRYQEDIALFAEMGFKVYRMSISWSRIFPTGEELEPNEKGLAFYDKVFDELLAHDIQPLVTLSHFDMPLHLVQTYNGFESREVIAHFVRYAEVLFKRYQHKVKLWMTFNEINMVLTSPYTCSGVISENSELSDYQLKYQATHHQFIASALAVKKCHEIIPDSRIGSMMCRLENYAESTKPADVLQTLHEDHFNYFYSDVQVKGEYPYYMTRFFQDYNIEIKMEADDLAILKDGVVDYLSLSYYMTYVMRDRGEEKPQPNGSLIATIKNQHLASSEWGWPIDPVGFRITLNRLYDRYGVPLFIAENGLGAKDVVAADGSVNDDYRIDYLSQHIEQMREAVADGVDVFGYTTWGPIDLISSSKSEMSKRYGFIYVDQDDYGNGTLARSRKKSFDWYKQVIASNGDQL</sequence>
<evidence type="ECO:0000256" key="4">
    <source>
        <dbReference type="RuleBase" id="RU003690"/>
    </source>
</evidence>
<dbReference type="RefSeq" id="WP_209524917.1">
    <property type="nucleotide sequence ID" value="NZ_JAEEGA010000002.1"/>
</dbReference>
<dbReference type="GO" id="GO:0008422">
    <property type="term" value="F:beta-glucosidase activity"/>
    <property type="evidence" value="ECO:0007669"/>
    <property type="project" value="TreeGrafter"/>
</dbReference>
<organism evidence="5 6">
    <name type="scientific">Vagococcus allomyrinae</name>
    <dbReference type="NCBI Taxonomy" id="2794353"/>
    <lineage>
        <taxon>Bacteria</taxon>
        <taxon>Bacillati</taxon>
        <taxon>Bacillota</taxon>
        <taxon>Bacilli</taxon>
        <taxon>Lactobacillales</taxon>
        <taxon>Enterococcaceae</taxon>
        <taxon>Vagococcus</taxon>
    </lineage>
</organism>